<organism evidence="1 2">
    <name type="scientific">Catenovulum maritimum</name>
    <dbReference type="NCBI Taxonomy" id="1513271"/>
    <lineage>
        <taxon>Bacteria</taxon>
        <taxon>Pseudomonadati</taxon>
        <taxon>Pseudomonadota</taxon>
        <taxon>Gammaproteobacteria</taxon>
        <taxon>Alteromonadales</taxon>
        <taxon>Alteromonadaceae</taxon>
        <taxon>Catenovulum</taxon>
    </lineage>
</organism>
<dbReference type="InterPro" id="IPR016181">
    <property type="entry name" value="Acyl_CoA_acyltransferase"/>
</dbReference>
<protein>
    <submittedName>
        <fullName evidence="1">GCN5 family acetyltransferase</fullName>
    </submittedName>
</protein>
<comment type="caution">
    <text evidence="1">The sequence shown here is derived from an EMBL/GenBank/DDBJ whole genome shotgun (WGS) entry which is preliminary data.</text>
</comment>
<dbReference type="GO" id="GO:0016740">
    <property type="term" value="F:transferase activity"/>
    <property type="evidence" value="ECO:0007669"/>
    <property type="project" value="UniProtKB-KW"/>
</dbReference>
<dbReference type="EMBL" id="LAZL01000012">
    <property type="protein sequence ID" value="KMT65356.1"/>
    <property type="molecule type" value="Genomic_DNA"/>
</dbReference>
<name>A0A0J8JLC1_9ALTE</name>
<dbReference type="AlphaFoldDB" id="A0A0J8JLC1"/>
<proteinExistence type="predicted"/>
<dbReference type="OrthoDB" id="6195612at2"/>
<dbReference type="SUPFAM" id="SSF55729">
    <property type="entry name" value="Acyl-CoA N-acyltransferases (Nat)"/>
    <property type="match status" value="1"/>
</dbReference>
<evidence type="ECO:0000313" key="2">
    <source>
        <dbReference type="Proteomes" id="UP000037600"/>
    </source>
</evidence>
<keyword evidence="2" id="KW-1185">Reference proteome</keyword>
<dbReference type="RefSeq" id="WP_048692171.1">
    <property type="nucleotide sequence ID" value="NZ_KQ130489.1"/>
</dbReference>
<dbReference type="Proteomes" id="UP000037600">
    <property type="component" value="Unassembled WGS sequence"/>
</dbReference>
<sequence length="213" mass="24349">MEDLTLDTELSAAYLSGDEIKLACSLLYQAYHDDPFFMSCFNATAADYEQKLRAAIREELMIFWEQQQPIIGVYQADTLVAVACITLPDNKLEPQRFWHWRLKMMLTAGYVSTKQMIEKEQKVKDVLQYNAYHLLSFIAVHPNHQHHGIGHYILAAIDSLVAENSQSSGLAVLVTLDKYTRFFESFAFNLVDKIQVGKIEANLMFKAKKETSS</sequence>
<reference evidence="1 2" key="1">
    <citation type="submission" date="2015-04" db="EMBL/GenBank/DDBJ databases">
        <title>Draft Genome Sequence of the Novel Agar-Digesting Marine Bacterium Q1.</title>
        <authorList>
            <person name="Li Y."/>
            <person name="Li D."/>
            <person name="Chen G."/>
            <person name="Du Z."/>
        </authorList>
    </citation>
    <scope>NUCLEOTIDE SEQUENCE [LARGE SCALE GENOMIC DNA]</scope>
    <source>
        <strain evidence="1 2">Q1</strain>
    </source>
</reference>
<evidence type="ECO:0000313" key="1">
    <source>
        <dbReference type="EMBL" id="KMT65356.1"/>
    </source>
</evidence>
<dbReference type="STRING" id="1513271.XM47_10045"/>
<dbReference type="PATRIC" id="fig|1513271.3.peg.2042"/>
<dbReference type="Gene3D" id="3.40.630.30">
    <property type="match status" value="1"/>
</dbReference>
<gene>
    <name evidence="1" type="ORF">XM47_10045</name>
</gene>
<keyword evidence="1" id="KW-0808">Transferase</keyword>
<accession>A0A0J8JLC1</accession>